<dbReference type="Proteomes" id="UP001497623">
    <property type="component" value="Unassembled WGS sequence"/>
</dbReference>
<comment type="caution">
    <text evidence="1">The sequence shown here is derived from an EMBL/GenBank/DDBJ whole genome shotgun (WGS) entry which is preliminary data.</text>
</comment>
<dbReference type="EMBL" id="CAXKWB010002525">
    <property type="protein sequence ID" value="CAL4067107.1"/>
    <property type="molecule type" value="Genomic_DNA"/>
</dbReference>
<evidence type="ECO:0000313" key="1">
    <source>
        <dbReference type="EMBL" id="CAL4067107.1"/>
    </source>
</evidence>
<organism evidence="1 2">
    <name type="scientific">Meganyctiphanes norvegica</name>
    <name type="common">Northern krill</name>
    <name type="synonym">Thysanopoda norvegica</name>
    <dbReference type="NCBI Taxonomy" id="48144"/>
    <lineage>
        <taxon>Eukaryota</taxon>
        <taxon>Metazoa</taxon>
        <taxon>Ecdysozoa</taxon>
        <taxon>Arthropoda</taxon>
        <taxon>Crustacea</taxon>
        <taxon>Multicrustacea</taxon>
        <taxon>Malacostraca</taxon>
        <taxon>Eumalacostraca</taxon>
        <taxon>Eucarida</taxon>
        <taxon>Euphausiacea</taxon>
        <taxon>Euphausiidae</taxon>
        <taxon>Meganyctiphanes</taxon>
    </lineage>
</organism>
<sequence>MIVNNSRGTIPIFIMIINNSRKNNLSWSFLVSIYFIEDISSRGRPGSVLDFLLNYCITIHMRDLSNCCSCGVGCVIVSITAATTACFLGRVLQAWVLLTRPPVWPYRLQVWQVLKVRNTPIEIQVIDAGIKWVPHHSNLQ</sequence>
<name>A0AAV2Q2E2_MEGNR</name>
<reference evidence="1 2" key="1">
    <citation type="submission" date="2024-05" db="EMBL/GenBank/DDBJ databases">
        <authorList>
            <person name="Wallberg A."/>
        </authorList>
    </citation>
    <scope>NUCLEOTIDE SEQUENCE [LARGE SCALE GENOMIC DNA]</scope>
</reference>
<dbReference type="AlphaFoldDB" id="A0AAV2Q2E2"/>
<proteinExistence type="predicted"/>
<accession>A0AAV2Q2E2</accession>
<protein>
    <submittedName>
        <fullName evidence="1">Uncharacterized protein</fullName>
    </submittedName>
</protein>
<evidence type="ECO:0000313" key="2">
    <source>
        <dbReference type="Proteomes" id="UP001497623"/>
    </source>
</evidence>
<keyword evidence="2" id="KW-1185">Reference proteome</keyword>
<gene>
    <name evidence="1" type="ORF">MNOR_LOCUS6193</name>
</gene>